<evidence type="ECO:0000256" key="8">
    <source>
        <dbReference type="SAM" id="MobiDB-lite"/>
    </source>
</evidence>
<feature type="domain" description="Cation efflux protein transmembrane" evidence="10">
    <location>
        <begin position="8"/>
        <end position="278"/>
    </location>
</feature>
<evidence type="ECO:0000256" key="6">
    <source>
        <dbReference type="ARBA" id="ARBA00022989"/>
    </source>
</evidence>
<dbReference type="RefSeq" id="XP_024666619.1">
    <property type="nucleotide sequence ID" value="XM_024810851.1"/>
</dbReference>
<evidence type="ECO:0000313" key="13">
    <source>
        <dbReference type="Proteomes" id="UP000238350"/>
    </source>
</evidence>
<dbReference type="GO" id="GO:0000329">
    <property type="term" value="C:fungal-type vacuole membrane"/>
    <property type="evidence" value="ECO:0007669"/>
    <property type="project" value="TreeGrafter"/>
</dbReference>
<dbReference type="PANTHER" id="PTHR45820">
    <property type="entry name" value="FI23527P1"/>
    <property type="match status" value="1"/>
</dbReference>
<feature type="transmembrane region" description="Helical" evidence="9">
    <location>
        <begin position="7"/>
        <end position="28"/>
    </location>
</feature>
<dbReference type="Pfam" id="PF01545">
    <property type="entry name" value="Cation_efflux"/>
    <property type="match status" value="1"/>
</dbReference>
<comment type="caution">
    <text evidence="12">The sequence shown here is derived from an EMBL/GenBank/DDBJ whole genome shotgun (WGS) entry which is preliminary data.</text>
</comment>
<evidence type="ECO:0000313" key="12">
    <source>
        <dbReference type="EMBL" id="PRT56674.1"/>
    </source>
</evidence>
<keyword evidence="13" id="KW-1185">Reference proteome</keyword>
<dbReference type="InterPro" id="IPR027469">
    <property type="entry name" value="Cation_efflux_TMD_sf"/>
</dbReference>
<evidence type="ECO:0000256" key="1">
    <source>
        <dbReference type="ARBA" id="ARBA00004141"/>
    </source>
</evidence>
<evidence type="ECO:0000256" key="2">
    <source>
        <dbReference type="ARBA" id="ARBA00008873"/>
    </source>
</evidence>
<dbReference type="SUPFAM" id="SSF160240">
    <property type="entry name" value="Cation efflux protein cytoplasmic domain-like"/>
    <property type="match status" value="1"/>
</dbReference>
<dbReference type="Pfam" id="PF16916">
    <property type="entry name" value="ZT_dimer"/>
    <property type="match status" value="1"/>
</dbReference>
<reference evidence="12 13" key="1">
    <citation type="submission" date="2017-04" db="EMBL/GenBank/DDBJ databases">
        <title>Genome sequencing of [Candida] sorbophila.</title>
        <authorList>
            <person name="Ahn J.O."/>
        </authorList>
    </citation>
    <scope>NUCLEOTIDE SEQUENCE [LARGE SCALE GENOMIC DNA]</scope>
    <source>
        <strain evidence="12 13">DS02</strain>
    </source>
</reference>
<evidence type="ECO:0000256" key="9">
    <source>
        <dbReference type="SAM" id="Phobius"/>
    </source>
</evidence>
<dbReference type="Gene3D" id="1.20.1510.10">
    <property type="entry name" value="Cation efflux protein transmembrane domain"/>
    <property type="match status" value="1"/>
</dbReference>
<feature type="transmembrane region" description="Helical" evidence="9">
    <location>
        <begin position="248"/>
        <end position="271"/>
    </location>
</feature>
<dbReference type="InterPro" id="IPR002524">
    <property type="entry name" value="Cation_efflux"/>
</dbReference>
<dbReference type="GeneID" id="36518042"/>
<sequence>MNNWHKLQILVLIQLIFFLLELITGLMLRSLTLIGDSFHVFSDLLSLGVAMAAMKLAKAKPDARYTYGLRRAEVLGALINGATLLYLCFTLIIQAFNRFFNPEEITNPKFLAAVGLAGLVSNILGLLVFQDGHDHGHSHNGGGHSHVHGGSLLSGAAADEEASAGLMPSEALAAEERRLLEEQHSYGAMDESSSHINHHHSRPREAIKSKRPLNMDGVYLHVLSDVVNNIVVIVLGLFVWLTDFSWKYYADPALCMLMAVLITWGTIPLCVRAAKVLLNAAPPSVNAAEVKDDIKSLPGIVNIHDLHIWQLNDEVLIATLHVAVSAPPDSFSELSRDILHCLSEHGVSSATVQPEFVGIANGSRECVAYGNTSSGGLATDA</sequence>
<keyword evidence="5" id="KW-0862">Zinc</keyword>
<organism evidence="12 13">
    <name type="scientific">Wickerhamiella sorbophila</name>
    <dbReference type="NCBI Taxonomy" id="45607"/>
    <lineage>
        <taxon>Eukaryota</taxon>
        <taxon>Fungi</taxon>
        <taxon>Dikarya</taxon>
        <taxon>Ascomycota</taxon>
        <taxon>Saccharomycotina</taxon>
        <taxon>Dipodascomycetes</taxon>
        <taxon>Dipodascales</taxon>
        <taxon>Trichomonascaceae</taxon>
        <taxon>Wickerhamiella</taxon>
    </lineage>
</organism>
<evidence type="ECO:0000259" key="11">
    <source>
        <dbReference type="Pfam" id="PF16916"/>
    </source>
</evidence>
<evidence type="ECO:0000256" key="4">
    <source>
        <dbReference type="ARBA" id="ARBA00022692"/>
    </source>
</evidence>
<keyword evidence="3" id="KW-0813">Transport</keyword>
<name>A0A2T0FNV9_9ASCO</name>
<comment type="subcellular location">
    <subcellularLocation>
        <location evidence="1">Membrane</location>
        <topology evidence="1">Multi-pass membrane protein</topology>
    </subcellularLocation>
</comment>
<accession>A0A2T0FNV9</accession>
<feature type="domain" description="Cation efflux protein cytoplasmic" evidence="11">
    <location>
        <begin position="282"/>
        <end position="353"/>
    </location>
</feature>
<keyword evidence="6 9" id="KW-1133">Transmembrane helix</keyword>
<evidence type="ECO:0000256" key="3">
    <source>
        <dbReference type="ARBA" id="ARBA00022448"/>
    </source>
</evidence>
<dbReference type="AlphaFoldDB" id="A0A2T0FNV9"/>
<dbReference type="InterPro" id="IPR058533">
    <property type="entry name" value="Cation_efflux_TM"/>
</dbReference>
<feature type="region of interest" description="Disordered" evidence="8">
    <location>
        <begin position="188"/>
        <end position="207"/>
    </location>
</feature>
<keyword evidence="7 9" id="KW-0472">Membrane</keyword>
<dbReference type="PANTHER" id="PTHR45820:SF4">
    <property type="entry name" value="ZINC TRANSPORTER 63C, ISOFORM F"/>
    <property type="match status" value="1"/>
</dbReference>
<evidence type="ECO:0000259" key="10">
    <source>
        <dbReference type="Pfam" id="PF01545"/>
    </source>
</evidence>
<dbReference type="InterPro" id="IPR027470">
    <property type="entry name" value="Cation_efflux_CTD"/>
</dbReference>
<evidence type="ECO:0000256" key="5">
    <source>
        <dbReference type="ARBA" id="ARBA00022833"/>
    </source>
</evidence>
<dbReference type="Proteomes" id="UP000238350">
    <property type="component" value="Unassembled WGS sequence"/>
</dbReference>
<feature type="transmembrane region" description="Helical" evidence="9">
    <location>
        <begin position="34"/>
        <end position="53"/>
    </location>
</feature>
<comment type="similarity">
    <text evidence="2">Belongs to the cation diffusion facilitator (CDF) transporter (TC 2.A.4) family. SLC30A subfamily.</text>
</comment>
<protein>
    <submittedName>
        <fullName evidence="12">Zinc/cadmium resistance protein</fullName>
    </submittedName>
</protein>
<feature type="transmembrane region" description="Helical" evidence="9">
    <location>
        <begin position="108"/>
        <end position="129"/>
    </location>
</feature>
<feature type="transmembrane region" description="Helical" evidence="9">
    <location>
        <begin position="74"/>
        <end position="96"/>
    </location>
</feature>
<dbReference type="GO" id="GO:0005385">
    <property type="term" value="F:zinc ion transmembrane transporter activity"/>
    <property type="evidence" value="ECO:0007669"/>
    <property type="project" value="TreeGrafter"/>
</dbReference>
<keyword evidence="4 9" id="KW-0812">Transmembrane</keyword>
<dbReference type="NCBIfam" id="TIGR01297">
    <property type="entry name" value="CDF"/>
    <property type="match status" value="1"/>
</dbReference>
<dbReference type="OrthoDB" id="9944568at2759"/>
<proteinExistence type="inferred from homology"/>
<dbReference type="SUPFAM" id="SSF161111">
    <property type="entry name" value="Cation efflux protein transmembrane domain-like"/>
    <property type="match status" value="1"/>
</dbReference>
<evidence type="ECO:0000256" key="7">
    <source>
        <dbReference type="ARBA" id="ARBA00023136"/>
    </source>
</evidence>
<dbReference type="STRING" id="45607.A0A2T0FNV9"/>
<gene>
    <name evidence="12" type="ORF">B9G98_04294</name>
</gene>
<dbReference type="GO" id="GO:0006882">
    <property type="term" value="P:intracellular zinc ion homeostasis"/>
    <property type="evidence" value="ECO:0007669"/>
    <property type="project" value="TreeGrafter"/>
</dbReference>
<dbReference type="EMBL" id="NDIQ01000022">
    <property type="protein sequence ID" value="PRT56674.1"/>
    <property type="molecule type" value="Genomic_DNA"/>
</dbReference>
<dbReference type="InterPro" id="IPR036837">
    <property type="entry name" value="Cation_efflux_CTD_sf"/>
</dbReference>
<feature type="transmembrane region" description="Helical" evidence="9">
    <location>
        <begin position="218"/>
        <end position="242"/>
    </location>
</feature>